<evidence type="ECO:0000313" key="2">
    <source>
        <dbReference type="Proteomes" id="UP000199400"/>
    </source>
</evidence>
<keyword evidence="2" id="KW-1185">Reference proteome</keyword>
<sequence>MNTFNRMFFATGLVAFGLGMSSTSGCGGGDYCSTVFNKAVECASPEEKALVEGLKDLVMKDCREKKDRDPEEEKADLECAKKSACDEYKKCQQELSDKKQAIRIKKEVEGALKTGEKMEDALSSCKYSDIKDEEVKKLCGDLFKKSIDAAVKELEGIRDSGGDGLSKCFDLQATAEKVSPEEKTKADALCKEVEAGKRAKEALDEAKKNLDAGTNEVPFQCSMAVEDLEKLTSDWAKNKLQEVAKGCYVDLGKKILPAQVDKMLICEYQVEQVYKAVKKYNLKDAELDGWITKADAKCAGSK</sequence>
<dbReference type="EMBL" id="FOMX01000017">
    <property type="protein sequence ID" value="SFE66266.1"/>
    <property type="molecule type" value="Genomic_DNA"/>
</dbReference>
<proteinExistence type="predicted"/>
<accession>A0A1I2CD88</accession>
<dbReference type="AlphaFoldDB" id="A0A1I2CD88"/>
<protein>
    <recommendedName>
        <fullName evidence="3">Lipoprotein</fullName>
    </recommendedName>
</protein>
<evidence type="ECO:0008006" key="3">
    <source>
        <dbReference type="Google" id="ProtNLM"/>
    </source>
</evidence>
<evidence type="ECO:0000313" key="1">
    <source>
        <dbReference type="EMBL" id="SFE66266.1"/>
    </source>
</evidence>
<organism evidence="1 2">
    <name type="scientific">Nannocystis exedens</name>
    <dbReference type="NCBI Taxonomy" id="54"/>
    <lineage>
        <taxon>Bacteria</taxon>
        <taxon>Pseudomonadati</taxon>
        <taxon>Myxococcota</taxon>
        <taxon>Polyangia</taxon>
        <taxon>Nannocystales</taxon>
        <taxon>Nannocystaceae</taxon>
        <taxon>Nannocystis</taxon>
    </lineage>
</organism>
<dbReference type="Proteomes" id="UP000199400">
    <property type="component" value="Unassembled WGS sequence"/>
</dbReference>
<dbReference type="RefSeq" id="WP_096326696.1">
    <property type="nucleotide sequence ID" value="NZ_FOMX01000017.1"/>
</dbReference>
<gene>
    <name evidence="1" type="ORF">SAMN02745121_05073</name>
</gene>
<reference evidence="2" key="1">
    <citation type="submission" date="2016-10" db="EMBL/GenBank/DDBJ databases">
        <authorList>
            <person name="Varghese N."/>
            <person name="Submissions S."/>
        </authorList>
    </citation>
    <scope>NUCLEOTIDE SEQUENCE [LARGE SCALE GENOMIC DNA]</scope>
    <source>
        <strain evidence="2">ATCC 25963</strain>
    </source>
</reference>
<name>A0A1I2CD88_9BACT</name>
<dbReference type="PROSITE" id="PS51257">
    <property type="entry name" value="PROKAR_LIPOPROTEIN"/>
    <property type="match status" value="1"/>
</dbReference>